<dbReference type="EMBL" id="FKIF01000010">
    <property type="protein sequence ID" value="SAI74756.1"/>
    <property type="molecule type" value="Genomic_DNA"/>
</dbReference>
<evidence type="ECO:0000313" key="2">
    <source>
        <dbReference type="EMBL" id="SAI74756.1"/>
    </source>
</evidence>
<protein>
    <submittedName>
        <fullName evidence="2">Uncharacterized protein</fullName>
    </submittedName>
</protein>
<organism evidence="2 3">
    <name type="scientific">Bordetella ansorpii</name>
    <dbReference type="NCBI Taxonomy" id="288768"/>
    <lineage>
        <taxon>Bacteria</taxon>
        <taxon>Pseudomonadati</taxon>
        <taxon>Pseudomonadota</taxon>
        <taxon>Betaproteobacteria</taxon>
        <taxon>Burkholderiales</taxon>
        <taxon>Alcaligenaceae</taxon>
        <taxon>Bordetella</taxon>
    </lineage>
</organism>
<dbReference type="AlphaFoldDB" id="A0A157SXT2"/>
<feature type="region of interest" description="Disordered" evidence="1">
    <location>
        <begin position="1"/>
        <end position="31"/>
    </location>
</feature>
<name>A0A157SXT2_9BORD</name>
<accession>A0A157SXT2</accession>
<sequence length="31" mass="3492">MKREKDRAQRLAGAGFATPAFITDQRQEGIE</sequence>
<reference evidence="2 3" key="1">
    <citation type="submission" date="2016-04" db="EMBL/GenBank/DDBJ databases">
        <authorList>
            <consortium name="Pathogen Informatics"/>
        </authorList>
    </citation>
    <scope>NUCLEOTIDE SEQUENCE [LARGE SCALE GENOMIC DNA]</scope>
    <source>
        <strain evidence="2 3">H050680373</strain>
    </source>
</reference>
<keyword evidence="3" id="KW-1185">Reference proteome</keyword>
<evidence type="ECO:0000256" key="1">
    <source>
        <dbReference type="SAM" id="MobiDB-lite"/>
    </source>
</evidence>
<gene>
    <name evidence="2" type="ORF">SAMEA3906486_05473</name>
</gene>
<proteinExistence type="predicted"/>
<evidence type="ECO:0000313" key="3">
    <source>
        <dbReference type="Proteomes" id="UP000076848"/>
    </source>
</evidence>
<dbReference type="Proteomes" id="UP000076848">
    <property type="component" value="Unassembled WGS sequence"/>
</dbReference>